<evidence type="ECO:0000313" key="2">
    <source>
        <dbReference type="EMBL" id="MBB6452617.1"/>
    </source>
</evidence>
<dbReference type="RefSeq" id="WP_174495189.1">
    <property type="nucleotide sequence ID" value="NZ_CADDWK010000003.1"/>
</dbReference>
<feature type="transmembrane region" description="Helical" evidence="1">
    <location>
        <begin position="125"/>
        <end position="150"/>
    </location>
</feature>
<feature type="transmembrane region" description="Helical" evidence="1">
    <location>
        <begin position="156"/>
        <end position="174"/>
    </location>
</feature>
<keyword evidence="1" id="KW-1133">Transmembrane helix</keyword>
<keyword evidence="1" id="KW-0472">Membrane</keyword>
<feature type="transmembrane region" description="Helical" evidence="1">
    <location>
        <begin position="99"/>
        <end position="118"/>
    </location>
</feature>
<evidence type="ECO:0008006" key="4">
    <source>
        <dbReference type="Google" id="ProtNLM"/>
    </source>
</evidence>
<name>A0A841PUE0_9BACI</name>
<feature type="transmembrane region" description="Helical" evidence="1">
    <location>
        <begin position="34"/>
        <end position="50"/>
    </location>
</feature>
<reference evidence="2 3" key="1">
    <citation type="submission" date="2020-08" db="EMBL/GenBank/DDBJ databases">
        <title>Genomic Encyclopedia of Type Strains, Phase IV (KMG-IV): sequencing the most valuable type-strain genomes for metagenomic binning, comparative biology and taxonomic classification.</title>
        <authorList>
            <person name="Goeker M."/>
        </authorList>
    </citation>
    <scope>NUCLEOTIDE SEQUENCE [LARGE SCALE GENOMIC DNA]</scope>
    <source>
        <strain evidence="2 3">DSM 19612</strain>
    </source>
</reference>
<feature type="transmembrane region" description="Helical" evidence="1">
    <location>
        <begin position="62"/>
        <end position="79"/>
    </location>
</feature>
<proteinExistence type="predicted"/>
<protein>
    <recommendedName>
        <fullName evidence="4">Transmembrane protein</fullName>
    </recommendedName>
</protein>
<dbReference type="NCBIfam" id="NF041644">
    <property type="entry name" value="CBO0543_fam"/>
    <property type="match status" value="1"/>
</dbReference>
<sequence>MDIKIKNALHSRELQDILSRTDIQYWLKYELLSWNWWILVLFAILPWVIWIRIFDRKRTMELILFGALVVIPTTYLDAIGNDLRFWMYPTELIPVTPRAIAFDMSLVVVPYMLIYQYFSFWKSFIIALVSMAFIFAFIGEPISHLLHLVYYFKWKYIYSFVYYIVLGLVGKAILEKVKKMYSLNNLGKR</sequence>
<evidence type="ECO:0000256" key="1">
    <source>
        <dbReference type="SAM" id="Phobius"/>
    </source>
</evidence>
<dbReference type="AlphaFoldDB" id="A0A841PUE0"/>
<accession>A0A841PUE0</accession>
<keyword evidence="3" id="KW-1185">Reference proteome</keyword>
<keyword evidence="1" id="KW-0812">Transmembrane</keyword>
<organism evidence="2 3">
    <name type="scientific">Salirhabdus euzebyi</name>
    <dbReference type="NCBI Taxonomy" id="394506"/>
    <lineage>
        <taxon>Bacteria</taxon>
        <taxon>Bacillati</taxon>
        <taxon>Bacillota</taxon>
        <taxon>Bacilli</taxon>
        <taxon>Bacillales</taxon>
        <taxon>Bacillaceae</taxon>
        <taxon>Salirhabdus</taxon>
    </lineage>
</organism>
<dbReference type="Proteomes" id="UP000581688">
    <property type="component" value="Unassembled WGS sequence"/>
</dbReference>
<evidence type="ECO:0000313" key="3">
    <source>
        <dbReference type="Proteomes" id="UP000581688"/>
    </source>
</evidence>
<dbReference type="InterPro" id="IPR048147">
    <property type="entry name" value="CBO0543-like"/>
</dbReference>
<gene>
    <name evidence="2" type="ORF">HNQ94_001063</name>
</gene>
<comment type="caution">
    <text evidence="2">The sequence shown here is derived from an EMBL/GenBank/DDBJ whole genome shotgun (WGS) entry which is preliminary data.</text>
</comment>
<dbReference type="EMBL" id="JACHGH010000003">
    <property type="protein sequence ID" value="MBB6452617.1"/>
    <property type="molecule type" value="Genomic_DNA"/>
</dbReference>